<dbReference type="Pfam" id="PF13927">
    <property type="entry name" value="Ig_3"/>
    <property type="match status" value="2"/>
</dbReference>
<dbReference type="SMART" id="SM00409">
    <property type="entry name" value="IG"/>
    <property type="match status" value="4"/>
</dbReference>
<feature type="domain" description="Fibronectin type-III" evidence="15">
    <location>
        <begin position="1673"/>
        <end position="1779"/>
    </location>
</feature>
<sequence>MSSGIFQAIAFYTLLLCIISDLSAKLITGRPPTFNKVEQTKFYPIEGFRFSLKCPVVDESADVRWYLDGKPLERHTLSLVIPTISRIDSGIYRCFAQNGIGGVFSPAFNVTVAYLDGFANESNSLYQIKVPSASFITIPPPALLSQGIGDFTWKWFYDSQEITSDENFFVARNGYLIILDAGSHIGQYHVEAATSNKKAYSNNYLLSEDNSLIPLRRTFDIVYRPQDAQVIFDGRVYTQASFDCVPYSPKKSDSIEIRWYLNNTEITSSDRIKVEHSKRRLTIPDVSEMIDAGAHSAEIRCEARTADNMFQARAIARLDILEPPRINRDSLRDEVAREIGQKVKLTCKEGEAWPRSKMFWYFNGNKLSNVSTESFRIGSIQQKDFGVYQCEAENQVGTDIAHIWLRAGNKNELPQQEQTIAILEAPSNVVIKAGEDITLVCRTKEPSKTLTSWKHNGIEIEDDDDSRFSINITTLTLHAAKTSDSGKYTCLAKSLEDTGAPLVTASATVTVLGTQLIEQGPANQSLLIGSYVEMPCKISESHVGRGDVSVEWYRNNQEIGPNGDLHRRISINSDGSLFINQVGPDNIGVYKCTVHTSDGESESATAWLRIIEKPSMPQKVQVELINDTSPAKIRVTWEPGFDGNSPIVKYSVDIRTISASGLWSDWSTVVENIPESRCCSTFIENVKPTATAEFRVIGHNSYGSGKPSQPSQNITMPQQPPAAAPRSVGASSRSSSSIMVQWQPPPAEQWNGDILGYIVRYRLSGYATAEWTEKNLTQTQARNYMIEPLITWREYDIQVAAYNERGTGVFSKIVEVTTLEGVPLQAPQNVKVDVLNSTDIEVSFDPPDPQLVPGVNLGYKIELWKDFKTGQPFRTVRVFPEPSRIVEHISRLEKFGHYNVTVLCFTSPGDGPRSDPIEVITAEDVPGPVASIMFDQITSDSVIIQWEKPSEPNGLILKYVIQYWESKKEYGKKEIQVSAEENSITIEDLAPTTRYSVSIQAVTKMGTGEIVDANFESGVTPELPGRATALMVSNVQARSTVIQFVPGFDGHSFIRRWIVEARVGSSSIYSTIFNISLPKARSFTVEGLRPYTDYQLRLISENVRGRGAPSDPSKPFKTLQTIPEKHPENVYAEPTSSTQVLVGWTPLISSLWNGEPIGYVAFYRASKPMSTNQSRFLIEGGIFEHQNGEANEVLSNEWKQLEVPNSKASELAISGLSAFTPYQIKLCAKNSFGLSASSPVVIVTTYEGIPPAPQNVVAEPDEKEPTIRVSWDELNPRNAKGEIVGYTVRVVPDEEQLRPYFSKTIEVNSAHSTEISGLRPFTRYKVSVSASTIAGEGPTSANSLLIMTPELLPGMPSNVSFALISASEVRLTWDAPRNPNGKILGYAIRHWPAAKEQDASDTPIPENFRVFSATHLTPDTTYFFAIKAENSVGWGPERRLAVLTNSRIAPLPTPPIPSQNSLKQPSSDSIHISWPTRRSTRSGDSNRGDDQAPVRWVEVEFQKANENSWTRLPFNIDDGNSEATVEHLSPNTAYRTRIQFFGDMGRSSGWSEESDWIKTLEAPPVQVPRILQAKPYESSSMIVKWAAIDHSKWNSDQIFYRILYRIYPSNGESFTEEEIMVTDPQKTEFEYIIRKLSSFHHYVVKVTAKNLAGISPVSKPWFVYVGYSIPKQAIKSLEAESLSSSSIRISWDNWTANDDDLISGYKVRYAPLLSTLSPEIRAEAENSAGSTEESVIADKNEIILHDLRKFTEYQISVAGYNRAGEGQASVIRQRTLEDTPGPVGPLIFQDILLNSVNVSWAPPQQPNGIIQGYVINYKTYKLAKEYRNEVQEKIRLNYHIANNLEENVTYFFNVRAETSAGFGLISMTGNITTGYNFGAPQSPSKPSVIPEQSTFLLMWQDKDPGVSPIRGHLIQAKRVGSSLVSDFR</sequence>
<evidence type="ECO:0000256" key="11">
    <source>
        <dbReference type="ARBA" id="ARBA00061621"/>
    </source>
</evidence>
<dbReference type="Pfam" id="PF00041">
    <property type="entry name" value="fn3"/>
    <property type="match status" value="10"/>
</dbReference>
<evidence type="ECO:0000256" key="7">
    <source>
        <dbReference type="ARBA" id="ARBA00023136"/>
    </source>
</evidence>
<evidence type="ECO:0000259" key="14">
    <source>
        <dbReference type="PROSITE" id="PS50835"/>
    </source>
</evidence>
<evidence type="ECO:0000256" key="5">
    <source>
        <dbReference type="ARBA" id="ARBA00022889"/>
    </source>
</evidence>
<dbReference type="FunFam" id="2.60.40.10:FF:000158">
    <property type="entry name" value="Sidekick cell adhesion molecule 2"/>
    <property type="match status" value="1"/>
</dbReference>
<dbReference type="InterPro" id="IPR003961">
    <property type="entry name" value="FN3_dom"/>
</dbReference>
<dbReference type="GO" id="GO:0007156">
    <property type="term" value="P:homophilic cell adhesion via plasma membrane adhesion molecules"/>
    <property type="evidence" value="ECO:0007669"/>
    <property type="project" value="TreeGrafter"/>
</dbReference>
<evidence type="ECO:0000259" key="15">
    <source>
        <dbReference type="PROSITE" id="PS50853"/>
    </source>
</evidence>
<comment type="similarity">
    <text evidence="11">Belongs to the sidekick family.</text>
</comment>
<evidence type="ECO:0000256" key="8">
    <source>
        <dbReference type="ARBA" id="ARBA00023157"/>
    </source>
</evidence>
<dbReference type="EMBL" id="JAKKPZ010000002">
    <property type="protein sequence ID" value="KAI1726479.1"/>
    <property type="molecule type" value="Genomic_DNA"/>
</dbReference>
<evidence type="ECO:0000256" key="2">
    <source>
        <dbReference type="ARBA" id="ARBA00022692"/>
    </source>
</evidence>
<dbReference type="Pfam" id="PF13895">
    <property type="entry name" value="Ig_2"/>
    <property type="match status" value="1"/>
</dbReference>
<feature type="compositionally biased region" description="Polar residues" evidence="12">
    <location>
        <begin position="1458"/>
        <end position="1470"/>
    </location>
</feature>
<keyword evidence="10" id="KW-0393">Immunoglobulin domain</keyword>
<dbReference type="GO" id="GO:0045202">
    <property type="term" value="C:synapse"/>
    <property type="evidence" value="ECO:0007669"/>
    <property type="project" value="TreeGrafter"/>
</dbReference>
<feature type="domain" description="Ig-like" evidence="14">
    <location>
        <begin position="414"/>
        <end position="510"/>
    </location>
</feature>
<dbReference type="Pfam" id="PF07679">
    <property type="entry name" value="I-set"/>
    <property type="match status" value="1"/>
</dbReference>
<dbReference type="GO" id="GO:0016020">
    <property type="term" value="C:membrane"/>
    <property type="evidence" value="ECO:0007669"/>
    <property type="project" value="UniProtKB-SubCell"/>
</dbReference>
<dbReference type="Gene3D" id="2.60.40.10">
    <property type="entry name" value="Immunoglobulins"/>
    <property type="match status" value="17"/>
</dbReference>
<evidence type="ECO:0000256" key="6">
    <source>
        <dbReference type="ARBA" id="ARBA00022989"/>
    </source>
</evidence>
<feature type="region of interest" description="Disordered" evidence="12">
    <location>
        <begin position="700"/>
        <end position="730"/>
    </location>
</feature>
<feature type="domain" description="Fibronectin type-III" evidence="15">
    <location>
        <begin position="1782"/>
        <end position="1876"/>
    </location>
</feature>
<evidence type="ECO:0000256" key="10">
    <source>
        <dbReference type="ARBA" id="ARBA00023319"/>
    </source>
</evidence>
<feature type="domain" description="Fibronectin type-III" evidence="15">
    <location>
        <begin position="1454"/>
        <end position="1562"/>
    </location>
</feature>
<keyword evidence="3 13" id="KW-0732">Signal</keyword>
<comment type="caution">
    <text evidence="16">The sequence shown here is derived from an EMBL/GenBank/DDBJ whole genome shotgun (WGS) entry which is preliminary data.</text>
</comment>
<dbReference type="SUPFAM" id="SSF48726">
    <property type="entry name" value="Immunoglobulin"/>
    <property type="match status" value="5"/>
</dbReference>
<feature type="compositionally biased region" description="Basic and acidic residues" evidence="12">
    <location>
        <begin position="1484"/>
        <end position="1493"/>
    </location>
</feature>
<dbReference type="GO" id="GO:0007416">
    <property type="term" value="P:synapse assembly"/>
    <property type="evidence" value="ECO:0007669"/>
    <property type="project" value="TreeGrafter"/>
</dbReference>
<dbReference type="InterPro" id="IPR003599">
    <property type="entry name" value="Ig_sub"/>
</dbReference>
<dbReference type="SMART" id="SM00408">
    <property type="entry name" value="IGc2"/>
    <property type="match status" value="4"/>
</dbReference>
<organism evidence="16 17">
    <name type="scientific">Ditylenchus destructor</name>
    <dbReference type="NCBI Taxonomy" id="166010"/>
    <lineage>
        <taxon>Eukaryota</taxon>
        <taxon>Metazoa</taxon>
        <taxon>Ecdysozoa</taxon>
        <taxon>Nematoda</taxon>
        <taxon>Chromadorea</taxon>
        <taxon>Rhabditida</taxon>
        <taxon>Tylenchina</taxon>
        <taxon>Tylenchomorpha</taxon>
        <taxon>Sphaerularioidea</taxon>
        <taxon>Anguinidae</taxon>
        <taxon>Anguininae</taxon>
        <taxon>Ditylenchus</taxon>
    </lineage>
</organism>
<feature type="domain" description="Ig-like" evidence="14">
    <location>
        <begin position="32"/>
        <end position="111"/>
    </location>
</feature>
<feature type="domain" description="Fibronectin type-III" evidence="15">
    <location>
        <begin position="616"/>
        <end position="719"/>
    </location>
</feature>
<dbReference type="InterPro" id="IPR013098">
    <property type="entry name" value="Ig_I-set"/>
</dbReference>
<dbReference type="Proteomes" id="UP001201812">
    <property type="component" value="Unassembled WGS sequence"/>
</dbReference>
<feature type="chain" id="PRO_5041959153" evidence="13">
    <location>
        <begin position="25"/>
        <end position="1928"/>
    </location>
</feature>
<feature type="signal peptide" evidence="13">
    <location>
        <begin position="1"/>
        <end position="24"/>
    </location>
</feature>
<dbReference type="PROSITE" id="PS50853">
    <property type="entry name" value="FN3"/>
    <property type="match status" value="12"/>
</dbReference>
<dbReference type="InterPro" id="IPR036116">
    <property type="entry name" value="FN3_sf"/>
</dbReference>
<dbReference type="PANTHER" id="PTHR13817:SF166">
    <property type="entry name" value="NEURONAL IGCAM-RELATED"/>
    <property type="match status" value="1"/>
</dbReference>
<keyword evidence="6" id="KW-1133">Transmembrane helix</keyword>
<dbReference type="PRINTS" id="PR00014">
    <property type="entry name" value="FNTYPEIII"/>
</dbReference>
<feature type="domain" description="Ig-like" evidence="14">
    <location>
        <begin position="324"/>
        <end position="401"/>
    </location>
</feature>
<feature type="domain" description="Fibronectin type-III" evidence="15">
    <location>
        <begin position="925"/>
        <end position="1023"/>
    </location>
</feature>
<feature type="domain" description="Fibronectin type-III" evidence="15">
    <location>
        <begin position="826"/>
        <end position="924"/>
    </location>
</feature>
<feature type="domain" description="Ig-like" evidence="14">
    <location>
        <begin position="214"/>
        <end position="316"/>
    </location>
</feature>
<evidence type="ECO:0000256" key="3">
    <source>
        <dbReference type="ARBA" id="ARBA00022729"/>
    </source>
</evidence>
<feature type="region of interest" description="Disordered" evidence="12">
    <location>
        <begin position="1449"/>
        <end position="1493"/>
    </location>
</feature>
<dbReference type="InterPro" id="IPR003598">
    <property type="entry name" value="Ig_sub2"/>
</dbReference>
<evidence type="ECO:0000256" key="1">
    <source>
        <dbReference type="ARBA" id="ARBA00004479"/>
    </source>
</evidence>
<dbReference type="CDD" id="cd00096">
    <property type="entry name" value="Ig"/>
    <property type="match status" value="2"/>
</dbReference>
<feature type="domain" description="Fibronectin type-III" evidence="15">
    <location>
        <begin position="1355"/>
        <end position="1449"/>
    </location>
</feature>
<keyword evidence="17" id="KW-1185">Reference proteome</keyword>
<evidence type="ECO:0000313" key="17">
    <source>
        <dbReference type="Proteomes" id="UP001201812"/>
    </source>
</evidence>
<dbReference type="InterPro" id="IPR050964">
    <property type="entry name" value="Striated_Muscle_Regulatory"/>
</dbReference>
<feature type="compositionally biased region" description="Polar residues" evidence="12">
    <location>
        <begin position="701"/>
        <end position="717"/>
    </location>
</feature>
<feature type="domain" description="Fibronectin type-III" evidence="15">
    <location>
        <begin position="1126"/>
        <end position="1248"/>
    </location>
</feature>
<keyword evidence="9" id="KW-0325">Glycoprotein</keyword>
<keyword evidence="8" id="KW-1015">Disulfide bond</keyword>
<dbReference type="SMART" id="SM00060">
    <property type="entry name" value="FN3"/>
    <property type="match status" value="12"/>
</dbReference>
<dbReference type="PROSITE" id="PS50835">
    <property type="entry name" value="IG_LIKE"/>
    <property type="match status" value="5"/>
</dbReference>
<feature type="domain" description="Fibronectin type-III" evidence="15">
    <location>
        <begin position="1026"/>
        <end position="1121"/>
    </location>
</feature>
<name>A0AAD4NFT1_9BILA</name>
<protein>
    <submittedName>
        <fullName evidence="16">Fibronectin type III domain-containing protein</fullName>
    </submittedName>
</protein>
<dbReference type="CDD" id="cd00063">
    <property type="entry name" value="FN3"/>
    <property type="match status" value="12"/>
</dbReference>
<dbReference type="SUPFAM" id="SSF49265">
    <property type="entry name" value="Fibronectin type III"/>
    <property type="match status" value="7"/>
</dbReference>
<evidence type="ECO:0000256" key="9">
    <source>
        <dbReference type="ARBA" id="ARBA00023180"/>
    </source>
</evidence>
<evidence type="ECO:0000256" key="12">
    <source>
        <dbReference type="SAM" id="MobiDB-lite"/>
    </source>
</evidence>
<keyword evidence="2" id="KW-0812">Transmembrane</keyword>
<feature type="domain" description="Ig-like" evidence="14">
    <location>
        <begin position="529"/>
        <end position="605"/>
    </location>
</feature>
<reference evidence="16" key="1">
    <citation type="submission" date="2022-01" db="EMBL/GenBank/DDBJ databases">
        <title>Genome Sequence Resource for Two Populations of Ditylenchus destructor, the Migratory Endoparasitic Phytonematode.</title>
        <authorList>
            <person name="Zhang H."/>
            <person name="Lin R."/>
            <person name="Xie B."/>
        </authorList>
    </citation>
    <scope>NUCLEOTIDE SEQUENCE</scope>
    <source>
        <strain evidence="16">BazhouSP</strain>
    </source>
</reference>
<feature type="domain" description="Fibronectin type-III" evidence="15">
    <location>
        <begin position="1252"/>
        <end position="1351"/>
    </location>
</feature>
<evidence type="ECO:0000256" key="4">
    <source>
        <dbReference type="ARBA" id="ARBA00022737"/>
    </source>
</evidence>
<evidence type="ECO:0000256" key="13">
    <source>
        <dbReference type="SAM" id="SignalP"/>
    </source>
</evidence>
<feature type="domain" description="Fibronectin type-III" evidence="15">
    <location>
        <begin position="724"/>
        <end position="821"/>
    </location>
</feature>
<dbReference type="InterPro" id="IPR007110">
    <property type="entry name" value="Ig-like_dom"/>
</dbReference>
<keyword evidence="4" id="KW-0677">Repeat</keyword>
<keyword evidence="7" id="KW-0472">Membrane</keyword>
<keyword evidence="5" id="KW-0130">Cell adhesion</keyword>
<dbReference type="InterPro" id="IPR013783">
    <property type="entry name" value="Ig-like_fold"/>
</dbReference>
<accession>A0AAD4NFT1</accession>
<feature type="domain" description="Fibronectin type-III" evidence="15">
    <location>
        <begin position="1567"/>
        <end position="1668"/>
    </location>
</feature>
<evidence type="ECO:0000313" key="16">
    <source>
        <dbReference type="EMBL" id="KAI1726479.1"/>
    </source>
</evidence>
<dbReference type="FunFam" id="2.60.40.10:FF:000028">
    <property type="entry name" value="Neuronal cell adhesion molecule"/>
    <property type="match status" value="1"/>
</dbReference>
<dbReference type="InterPro" id="IPR036179">
    <property type="entry name" value="Ig-like_dom_sf"/>
</dbReference>
<gene>
    <name evidence="16" type="ORF">DdX_03199</name>
</gene>
<proteinExistence type="inferred from homology"/>
<dbReference type="PANTHER" id="PTHR13817">
    <property type="entry name" value="TITIN"/>
    <property type="match status" value="1"/>
</dbReference>
<comment type="subcellular location">
    <subcellularLocation>
        <location evidence="1">Membrane</location>
        <topology evidence="1">Single-pass type I membrane protein</topology>
    </subcellularLocation>
</comment>